<gene>
    <name evidence="7" type="ORF">RA086_01730</name>
</gene>
<dbReference type="InterPro" id="IPR023753">
    <property type="entry name" value="FAD/NAD-binding_dom"/>
</dbReference>
<comment type="similarity">
    <text evidence="2">Belongs to the class-I pyridine nucleotide-disulfide oxidoreductase family.</text>
</comment>
<dbReference type="PANTHER" id="PTHR43014:SF5">
    <property type="entry name" value="GLUTATHIONE REDUCTASE (NADPH)"/>
    <property type="match status" value="1"/>
</dbReference>
<dbReference type="InterPro" id="IPR001100">
    <property type="entry name" value="Pyr_nuc-diS_OxRdtase"/>
</dbReference>
<accession>A0ABU1A650</accession>
<dbReference type="RefSeq" id="WP_308702208.1">
    <property type="nucleotide sequence ID" value="NZ_AP027463.1"/>
</dbReference>
<dbReference type="PRINTS" id="PR00368">
    <property type="entry name" value="FADPNR"/>
</dbReference>
<proteinExistence type="inferred from homology"/>
<protein>
    <submittedName>
        <fullName evidence="7">NAD(P)/FAD-dependent oxidoreductase</fullName>
        <ecNumber evidence="7">1.-.-.-</ecNumber>
    </submittedName>
</protein>
<dbReference type="EMBL" id="JAVCWF010000001">
    <property type="protein sequence ID" value="MDQ7936373.1"/>
    <property type="molecule type" value="Genomic_DNA"/>
</dbReference>
<comment type="cofactor">
    <cofactor evidence="1">
        <name>FAD</name>
        <dbReference type="ChEBI" id="CHEBI:57692"/>
    </cofactor>
</comment>
<keyword evidence="7" id="KW-0560">Oxidoreductase</keyword>
<evidence type="ECO:0000256" key="3">
    <source>
        <dbReference type="ARBA" id="ARBA00022630"/>
    </source>
</evidence>
<evidence type="ECO:0000256" key="2">
    <source>
        <dbReference type="ARBA" id="ARBA00007532"/>
    </source>
</evidence>
<evidence type="ECO:0000313" key="8">
    <source>
        <dbReference type="Proteomes" id="UP001227831"/>
    </source>
</evidence>
<evidence type="ECO:0000259" key="5">
    <source>
        <dbReference type="Pfam" id="PF02852"/>
    </source>
</evidence>
<dbReference type="PANTHER" id="PTHR43014">
    <property type="entry name" value="MERCURIC REDUCTASE"/>
    <property type="match status" value="1"/>
</dbReference>
<dbReference type="PIRSF" id="PIRSF000350">
    <property type="entry name" value="Mercury_reductase_MerA"/>
    <property type="match status" value="1"/>
</dbReference>
<dbReference type="SUPFAM" id="SSF51905">
    <property type="entry name" value="FAD/NAD(P)-binding domain"/>
    <property type="match status" value="1"/>
</dbReference>
<keyword evidence="8" id="KW-1185">Reference proteome</keyword>
<dbReference type="Pfam" id="PF07992">
    <property type="entry name" value="Pyr_redox_2"/>
    <property type="match status" value="1"/>
</dbReference>
<evidence type="ECO:0000256" key="4">
    <source>
        <dbReference type="ARBA" id="ARBA00022827"/>
    </source>
</evidence>
<dbReference type="InterPro" id="IPR016156">
    <property type="entry name" value="FAD/NAD-linked_Rdtase_dimer_sf"/>
</dbReference>
<sequence length="444" mass="47458">MAKQYDVIVIGGGPAGTAMASGLKAQGKSVLIVEADLWGGTCPNRGCDPKKILLSAVEAKQAATNLQSHGLAGIPKVDWPALMATKRGYTNGINDGTLNGLQAQKIETIHGQAYFQTDGQLTVDGEVVNGTDIVIATGQRPAILPIKGHEYFKTSTDFLDLDAMPKRVTFVGGGYVGFELATIARAAGAEVHLIHHNDRPLKEFDPELVKALMANLTTQGVTFDLDVDLKQITKTATGLTLSDGQGFKLDTDLVICSAGRLPNDDHLGLENVGVTVGRHGIQVNDHLQTAAAHIYAIGDVSDTPVPKLTPLAGYEARYLVGELVKSGAAITYPVVPTQVYASPKLAKVGVTAVQAAKAPTKYRISSLDMTKWFTYYRLQTPQALAKVVVDRQSGLIVGASCLSEIADEMINYLTLLIQKQISLSEMQKLVVAYPTPASDLQYLY</sequence>
<evidence type="ECO:0000259" key="6">
    <source>
        <dbReference type="Pfam" id="PF07992"/>
    </source>
</evidence>
<dbReference type="InterPro" id="IPR036188">
    <property type="entry name" value="FAD/NAD-bd_sf"/>
</dbReference>
<dbReference type="Gene3D" id="3.30.390.30">
    <property type="match status" value="1"/>
</dbReference>
<dbReference type="GO" id="GO:0016491">
    <property type="term" value="F:oxidoreductase activity"/>
    <property type="evidence" value="ECO:0007669"/>
    <property type="project" value="UniProtKB-KW"/>
</dbReference>
<dbReference type="Proteomes" id="UP001227831">
    <property type="component" value="Unassembled WGS sequence"/>
</dbReference>
<keyword evidence="3" id="KW-0285">Flavoprotein</keyword>
<reference evidence="7 8" key="1">
    <citation type="journal article" date="2023" name="Int. J. Syst. Evol. Microbiol.">
        <title>Lactiplantibacillus brownii sp. nov., a novel psychrotolerant species isolated from sauerkraut.</title>
        <authorList>
            <person name="Heng Y.C."/>
            <person name="Silvaraju S."/>
            <person name="Lee J.K.Y."/>
            <person name="Kittelmann S."/>
        </authorList>
    </citation>
    <scope>NUCLEOTIDE SEQUENCE [LARGE SCALE GENOMIC DNA]</scope>
    <source>
        <strain evidence="7 8">WILCCON 0030</strain>
    </source>
</reference>
<dbReference type="Gene3D" id="3.50.50.60">
    <property type="entry name" value="FAD/NAD(P)-binding domain"/>
    <property type="match status" value="2"/>
</dbReference>
<dbReference type="InterPro" id="IPR004099">
    <property type="entry name" value="Pyr_nucl-diS_OxRdtase_dimer"/>
</dbReference>
<evidence type="ECO:0000256" key="1">
    <source>
        <dbReference type="ARBA" id="ARBA00001974"/>
    </source>
</evidence>
<dbReference type="EC" id="1.-.-.-" evidence="7"/>
<feature type="domain" description="Pyridine nucleotide-disulphide oxidoreductase dimerisation" evidence="5">
    <location>
        <begin position="335"/>
        <end position="438"/>
    </location>
</feature>
<evidence type="ECO:0000313" key="7">
    <source>
        <dbReference type="EMBL" id="MDQ7936373.1"/>
    </source>
</evidence>
<comment type="caution">
    <text evidence="7">The sequence shown here is derived from an EMBL/GenBank/DDBJ whole genome shotgun (WGS) entry which is preliminary data.</text>
</comment>
<dbReference type="PRINTS" id="PR00411">
    <property type="entry name" value="PNDRDTASEI"/>
</dbReference>
<feature type="domain" description="FAD/NAD(P)-binding" evidence="6">
    <location>
        <begin position="5"/>
        <end position="315"/>
    </location>
</feature>
<keyword evidence="4" id="KW-0274">FAD</keyword>
<name>A0ABU1A650_9LACO</name>
<dbReference type="SUPFAM" id="SSF55424">
    <property type="entry name" value="FAD/NAD-linked reductases, dimerisation (C-terminal) domain"/>
    <property type="match status" value="1"/>
</dbReference>
<organism evidence="7 8">
    <name type="scientific">Lactiplantibacillus brownii</name>
    <dbReference type="NCBI Taxonomy" id="3069269"/>
    <lineage>
        <taxon>Bacteria</taxon>
        <taxon>Bacillati</taxon>
        <taxon>Bacillota</taxon>
        <taxon>Bacilli</taxon>
        <taxon>Lactobacillales</taxon>
        <taxon>Lactobacillaceae</taxon>
        <taxon>Lactiplantibacillus</taxon>
    </lineage>
</organism>
<dbReference type="Pfam" id="PF02852">
    <property type="entry name" value="Pyr_redox_dim"/>
    <property type="match status" value="1"/>
</dbReference>